<evidence type="ECO:0000313" key="2">
    <source>
        <dbReference type="Proteomes" id="UP000887013"/>
    </source>
</evidence>
<reference evidence="1" key="1">
    <citation type="submission" date="2020-08" db="EMBL/GenBank/DDBJ databases">
        <title>Multicomponent nature underlies the extraordinary mechanical properties of spider dragline silk.</title>
        <authorList>
            <person name="Kono N."/>
            <person name="Nakamura H."/>
            <person name="Mori M."/>
            <person name="Yoshida Y."/>
            <person name="Ohtoshi R."/>
            <person name="Malay A.D."/>
            <person name="Moran D.A.P."/>
            <person name="Tomita M."/>
            <person name="Numata K."/>
            <person name="Arakawa K."/>
        </authorList>
    </citation>
    <scope>NUCLEOTIDE SEQUENCE</scope>
</reference>
<dbReference type="EMBL" id="BMAW01022663">
    <property type="protein sequence ID" value="GFT78796.1"/>
    <property type="molecule type" value="Genomic_DNA"/>
</dbReference>
<organism evidence="1 2">
    <name type="scientific">Nephila pilipes</name>
    <name type="common">Giant wood spider</name>
    <name type="synonym">Nephila maculata</name>
    <dbReference type="NCBI Taxonomy" id="299642"/>
    <lineage>
        <taxon>Eukaryota</taxon>
        <taxon>Metazoa</taxon>
        <taxon>Ecdysozoa</taxon>
        <taxon>Arthropoda</taxon>
        <taxon>Chelicerata</taxon>
        <taxon>Arachnida</taxon>
        <taxon>Araneae</taxon>
        <taxon>Araneomorphae</taxon>
        <taxon>Entelegynae</taxon>
        <taxon>Araneoidea</taxon>
        <taxon>Nephilidae</taxon>
        <taxon>Nephila</taxon>
    </lineage>
</organism>
<accession>A0A8X6PMC8</accession>
<dbReference type="Proteomes" id="UP000887013">
    <property type="component" value="Unassembled WGS sequence"/>
</dbReference>
<keyword evidence="2" id="KW-1185">Reference proteome</keyword>
<gene>
    <name evidence="1" type="ORF">NPIL_564061</name>
</gene>
<sequence length="89" mass="9975">MAVALYNVKQDPCIYEPLIGSRALHVQLFSEGGLQSSNHGSFLNHPARMIQKDSCYKDSIPHLDLNIDINPSTTEVAMYRESIEQPAKM</sequence>
<comment type="caution">
    <text evidence="1">The sequence shown here is derived from an EMBL/GenBank/DDBJ whole genome shotgun (WGS) entry which is preliminary data.</text>
</comment>
<dbReference type="AlphaFoldDB" id="A0A8X6PMC8"/>
<protein>
    <submittedName>
        <fullName evidence="1">Uncharacterized protein</fullName>
    </submittedName>
</protein>
<name>A0A8X6PMC8_NEPPI</name>
<proteinExistence type="predicted"/>
<evidence type="ECO:0000313" key="1">
    <source>
        <dbReference type="EMBL" id="GFT78796.1"/>
    </source>
</evidence>